<dbReference type="AlphaFoldDB" id="E1YCH1"/>
<protein>
    <submittedName>
        <fullName evidence="1">Uncharacterized protein</fullName>
    </submittedName>
</protein>
<evidence type="ECO:0000313" key="1">
    <source>
        <dbReference type="EMBL" id="CBX28265.1"/>
    </source>
</evidence>
<name>E1YCH1_9BACT</name>
<dbReference type="EMBL" id="FR695868">
    <property type="protein sequence ID" value="CBX28265.1"/>
    <property type="molecule type" value="Genomic_DNA"/>
</dbReference>
<reference evidence="1" key="1">
    <citation type="journal article" date="2011" name="Environ. Microbiol.">
        <title>Genomic insights into the metabolic potential of the polycyclic aromatic hydrocarbon degrading sulfate-reducing Deltaproteobacterium N47.</title>
        <authorList>
            <person name="Bergmann F."/>
            <person name="Selesi D."/>
            <person name="Weinmaier T."/>
            <person name="Tischler P."/>
            <person name="Rattei T."/>
            <person name="Meckenstock R.U."/>
        </authorList>
    </citation>
    <scope>NUCLEOTIDE SEQUENCE</scope>
</reference>
<proteinExistence type="predicted"/>
<accession>E1YCH1</accession>
<sequence>MIRFIYRSPQFEKQLESLRKVDKKAAQKADTIISKLIEGHGEHSENEIAVKYGKIKIRNCIKYDLGRGYRLITVIDGEYFILSFIGKHEMCNRWLENNKNPSLLLTKTQRKEIAGHESKTQADSGDTVDTETEFEDRCISDIDEKYLRLIFSGLANR</sequence>
<organism evidence="1">
    <name type="scientific">uncultured Desulfobacterium sp</name>
    <dbReference type="NCBI Taxonomy" id="201089"/>
    <lineage>
        <taxon>Bacteria</taxon>
        <taxon>Pseudomonadati</taxon>
        <taxon>Thermodesulfobacteriota</taxon>
        <taxon>Desulfobacteria</taxon>
        <taxon>Desulfobacterales</taxon>
        <taxon>Desulfobacteriaceae</taxon>
        <taxon>Desulfobacterium</taxon>
        <taxon>environmental samples</taxon>
    </lineage>
</organism>
<gene>
    <name evidence="1" type="ORF">N47_G35890</name>
</gene>